<dbReference type="RefSeq" id="WP_345026980.1">
    <property type="nucleotide sequence ID" value="NZ_BAABEY010000011.1"/>
</dbReference>
<keyword evidence="1" id="KW-0808">Transferase</keyword>
<dbReference type="PANTHER" id="PTHR43420">
    <property type="entry name" value="ACETYLTRANSFERASE"/>
    <property type="match status" value="1"/>
</dbReference>
<reference evidence="5" key="1">
    <citation type="journal article" date="2019" name="Int. J. Syst. Evol. Microbiol.">
        <title>The Global Catalogue of Microorganisms (GCM) 10K type strain sequencing project: providing services to taxonomists for standard genome sequencing and annotation.</title>
        <authorList>
            <consortium name="The Broad Institute Genomics Platform"/>
            <consortium name="The Broad Institute Genome Sequencing Center for Infectious Disease"/>
            <person name="Wu L."/>
            <person name="Ma J."/>
        </authorList>
    </citation>
    <scope>NUCLEOTIDE SEQUENCE [LARGE SCALE GENOMIC DNA]</scope>
    <source>
        <strain evidence="5">JCM 31920</strain>
    </source>
</reference>
<accession>A0ABP8LT89</accession>
<dbReference type="InterPro" id="IPR000182">
    <property type="entry name" value="GNAT_dom"/>
</dbReference>
<evidence type="ECO:0000256" key="1">
    <source>
        <dbReference type="ARBA" id="ARBA00022679"/>
    </source>
</evidence>
<dbReference type="InterPro" id="IPR016181">
    <property type="entry name" value="Acyl_CoA_acyltransferase"/>
</dbReference>
<dbReference type="PROSITE" id="PS51186">
    <property type="entry name" value="GNAT"/>
    <property type="match status" value="1"/>
</dbReference>
<proteinExistence type="predicted"/>
<evidence type="ECO:0000259" key="3">
    <source>
        <dbReference type="PROSITE" id="PS51186"/>
    </source>
</evidence>
<comment type="caution">
    <text evidence="4">The sequence shown here is derived from an EMBL/GenBank/DDBJ whole genome shotgun (WGS) entry which is preliminary data.</text>
</comment>
<organism evidence="4 5">
    <name type="scientific">Ravibacter arvi</name>
    <dbReference type="NCBI Taxonomy" id="2051041"/>
    <lineage>
        <taxon>Bacteria</taxon>
        <taxon>Pseudomonadati</taxon>
        <taxon>Bacteroidota</taxon>
        <taxon>Cytophagia</taxon>
        <taxon>Cytophagales</taxon>
        <taxon>Spirosomataceae</taxon>
        <taxon>Ravibacter</taxon>
    </lineage>
</organism>
<keyword evidence="5" id="KW-1185">Reference proteome</keyword>
<evidence type="ECO:0000313" key="5">
    <source>
        <dbReference type="Proteomes" id="UP001501508"/>
    </source>
</evidence>
<dbReference type="PANTHER" id="PTHR43420:SF47">
    <property type="entry name" value="N-ACETYLTRANSFERASE DOMAIN-CONTAINING PROTEIN"/>
    <property type="match status" value="1"/>
</dbReference>
<evidence type="ECO:0000313" key="4">
    <source>
        <dbReference type="EMBL" id="GAA4434700.1"/>
    </source>
</evidence>
<dbReference type="EMBL" id="BAABEY010000011">
    <property type="protein sequence ID" value="GAA4434700.1"/>
    <property type="molecule type" value="Genomic_DNA"/>
</dbReference>
<dbReference type="Pfam" id="PF00583">
    <property type="entry name" value="Acetyltransf_1"/>
    <property type="match status" value="1"/>
</dbReference>
<feature type="domain" description="N-acetyltransferase" evidence="3">
    <location>
        <begin position="1"/>
        <end position="183"/>
    </location>
</feature>
<sequence length="193" mass="21274">MEIRKAGVNDSDPIAECLFLAMEDIVYHFLKSRDRAQGAQFMRRLVGLGGNQYSYENCWVLVENGTVLAAACLYDGALLEMLRRPVAAFVHTNYGLDFNPENETGAGEIYLDTLGVLEQHQGKGLGKMLLKFLIDTYVNGEGKVIGLLVDKENPGAKKLYLRVGFSVVGEKKLAGKTMEHLQVGNRAGAQTFE</sequence>
<protein>
    <submittedName>
        <fullName evidence="4">GNAT family N-acetyltransferase</fullName>
    </submittedName>
</protein>
<dbReference type="Proteomes" id="UP001501508">
    <property type="component" value="Unassembled WGS sequence"/>
</dbReference>
<gene>
    <name evidence="4" type="ORF">GCM10023091_10030</name>
</gene>
<dbReference type="InterPro" id="IPR050680">
    <property type="entry name" value="YpeA/RimI_acetyltransf"/>
</dbReference>
<evidence type="ECO:0000256" key="2">
    <source>
        <dbReference type="ARBA" id="ARBA00023315"/>
    </source>
</evidence>
<dbReference type="Gene3D" id="3.40.630.30">
    <property type="match status" value="1"/>
</dbReference>
<dbReference type="SUPFAM" id="SSF55729">
    <property type="entry name" value="Acyl-CoA N-acyltransferases (Nat)"/>
    <property type="match status" value="1"/>
</dbReference>
<dbReference type="CDD" id="cd04301">
    <property type="entry name" value="NAT_SF"/>
    <property type="match status" value="1"/>
</dbReference>
<name>A0ABP8LT89_9BACT</name>
<keyword evidence="2" id="KW-0012">Acyltransferase</keyword>